<dbReference type="InterPro" id="IPR003542">
    <property type="entry name" value="Enbac_synth_compD-like"/>
</dbReference>
<feature type="domain" description="4'-phosphopantetheinyl transferase" evidence="2">
    <location>
        <begin position="101"/>
        <end position="185"/>
    </location>
</feature>
<dbReference type="EMBL" id="JBEZNA010000014">
    <property type="protein sequence ID" value="MEU9577358.1"/>
    <property type="molecule type" value="Genomic_DNA"/>
</dbReference>
<dbReference type="PRINTS" id="PR01399">
    <property type="entry name" value="ENTSNTHTASED"/>
</dbReference>
<name>A0ABV3EMC9_9ACTN</name>
<keyword evidence="5" id="KW-1185">Reference proteome</keyword>
<feature type="domain" description="4'-phosphopantetheinyl transferase N-terminal" evidence="3">
    <location>
        <begin position="27"/>
        <end position="94"/>
    </location>
</feature>
<dbReference type="PANTHER" id="PTHR38096:SF1">
    <property type="entry name" value="ENTEROBACTIN SYNTHASE COMPONENT D"/>
    <property type="match status" value="1"/>
</dbReference>
<dbReference type="GO" id="GO:0016740">
    <property type="term" value="F:transferase activity"/>
    <property type="evidence" value="ECO:0007669"/>
    <property type="project" value="UniProtKB-KW"/>
</dbReference>
<dbReference type="Proteomes" id="UP001551584">
    <property type="component" value="Unassembled WGS sequence"/>
</dbReference>
<accession>A0ABV3EMC9</accession>
<dbReference type="InterPro" id="IPR037143">
    <property type="entry name" value="4-PPantetheinyl_Trfase_dom_sf"/>
</dbReference>
<evidence type="ECO:0000256" key="1">
    <source>
        <dbReference type="ARBA" id="ARBA00022679"/>
    </source>
</evidence>
<organism evidence="4 5">
    <name type="scientific">Streptomyces chilikensis</name>
    <dbReference type="NCBI Taxonomy" id="1194079"/>
    <lineage>
        <taxon>Bacteria</taxon>
        <taxon>Bacillati</taxon>
        <taxon>Actinomycetota</taxon>
        <taxon>Actinomycetes</taxon>
        <taxon>Kitasatosporales</taxon>
        <taxon>Streptomycetaceae</taxon>
        <taxon>Streptomyces</taxon>
    </lineage>
</organism>
<evidence type="ECO:0000259" key="2">
    <source>
        <dbReference type="Pfam" id="PF01648"/>
    </source>
</evidence>
<evidence type="ECO:0000259" key="3">
    <source>
        <dbReference type="Pfam" id="PF17837"/>
    </source>
</evidence>
<dbReference type="Pfam" id="PF17837">
    <property type="entry name" value="4PPT_N"/>
    <property type="match status" value="1"/>
</dbReference>
<sequence>MMRDLLPAAVHVAESFGDLPEAVLLPEEEPAVARAVEKRRREYTTVRHLARRALGCLGHGGAALPPGELRAPRWPSGVIGSMTHCEGYRAAAVADAAVLASVGIDAEPHEPLPEEVMGGASLPEEREHLGRLARLRPGIHWDRVLFSAKESVYKAWHPLTGAWLGFEDAVLAFDPAGTFRARVLPGALVDGGPGVFDGRWSVADGFVTTAVVVDGYGPAAAAARCGCRDQDGGHAAG</sequence>
<dbReference type="Pfam" id="PF01648">
    <property type="entry name" value="ACPS"/>
    <property type="match status" value="1"/>
</dbReference>
<evidence type="ECO:0000313" key="5">
    <source>
        <dbReference type="Proteomes" id="UP001551584"/>
    </source>
</evidence>
<dbReference type="InterPro" id="IPR008278">
    <property type="entry name" value="4-PPantetheinyl_Trfase_dom"/>
</dbReference>
<comment type="caution">
    <text evidence="4">The sequence shown here is derived from an EMBL/GenBank/DDBJ whole genome shotgun (WGS) entry which is preliminary data.</text>
</comment>
<keyword evidence="1 4" id="KW-0808">Transferase</keyword>
<reference evidence="4 5" key="1">
    <citation type="submission" date="2024-06" db="EMBL/GenBank/DDBJ databases">
        <title>The Natural Products Discovery Center: Release of the First 8490 Sequenced Strains for Exploring Actinobacteria Biosynthetic Diversity.</title>
        <authorList>
            <person name="Kalkreuter E."/>
            <person name="Kautsar S.A."/>
            <person name="Yang D."/>
            <person name="Bader C.D."/>
            <person name="Teijaro C.N."/>
            <person name="Fluegel L."/>
            <person name="Davis C.M."/>
            <person name="Simpson J.R."/>
            <person name="Lauterbach L."/>
            <person name="Steele A.D."/>
            <person name="Gui C."/>
            <person name="Meng S."/>
            <person name="Li G."/>
            <person name="Viehrig K."/>
            <person name="Ye F."/>
            <person name="Su P."/>
            <person name="Kiefer A.F."/>
            <person name="Nichols A."/>
            <person name="Cepeda A.J."/>
            <person name="Yan W."/>
            <person name="Fan B."/>
            <person name="Jiang Y."/>
            <person name="Adhikari A."/>
            <person name="Zheng C.-J."/>
            <person name="Schuster L."/>
            <person name="Cowan T.M."/>
            <person name="Smanski M.J."/>
            <person name="Chevrette M.G."/>
            <person name="De Carvalho L.P.S."/>
            <person name="Shen B."/>
        </authorList>
    </citation>
    <scope>NUCLEOTIDE SEQUENCE [LARGE SCALE GENOMIC DNA]</scope>
    <source>
        <strain evidence="4 5">NPDC048117</strain>
    </source>
</reference>
<dbReference type="PANTHER" id="PTHR38096">
    <property type="entry name" value="ENTEROBACTIN SYNTHASE COMPONENT D"/>
    <property type="match status" value="1"/>
</dbReference>
<dbReference type="InterPro" id="IPR041354">
    <property type="entry name" value="4PPT_N"/>
</dbReference>
<protein>
    <submittedName>
        <fullName evidence="4">4'-phosphopantetheinyl transferase superfamily protein</fullName>
    </submittedName>
</protein>
<gene>
    <name evidence="4" type="ORF">AB0D95_08835</name>
</gene>
<dbReference type="SUPFAM" id="SSF56214">
    <property type="entry name" value="4'-phosphopantetheinyl transferase"/>
    <property type="match status" value="1"/>
</dbReference>
<proteinExistence type="predicted"/>
<dbReference type="RefSeq" id="WP_359270495.1">
    <property type="nucleotide sequence ID" value="NZ_JBEZNA010000014.1"/>
</dbReference>
<evidence type="ECO:0000313" key="4">
    <source>
        <dbReference type="EMBL" id="MEU9577358.1"/>
    </source>
</evidence>